<dbReference type="HOGENOM" id="CLU_2430997_0_0_1"/>
<name>A4S1K0_OSTLU</name>
<reference evidence="1 2" key="1">
    <citation type="journal article" date="2007" name="Proc. Natl. Acad. Sci. U.S.A.">
        <title>The tiny eukaryote Ostreococcus provides genomic insights into the paradox of plankton speciation.</title>
        <authorList>
            <person name="Palenik B."/>
            <person name="Grimwood J."/>
            <person name="Aerts A."/>
            <person name="Rouze P."/>
            <person name="Salamov A."/>
            <person name="Putnam N."/>
            <person name="Dupont C."/>
            <person name="Jorgensen R."/>
            <person name="Derelle E."/>
            <person name="Rombauts S."/>
            <person name="Zhou K."/>
            <person name="Otillar R."/>
            <person name="Merchant S.S."/>
            <person name="Podell S."/>
            <person name="Gaasterland T."/>
            <person name="Napoli C."/>
            <person name="Gendler K."/>
            <person name="Manuell A."/>
            <person name="Tai V."/>
            <person name="Vallon O."/>
            <person name="Piganeau G."/>
            <person name="Jancek S."/>
            <person name="Heijde M."/>
            <person name="Jabbari K."/>
            <person name="Bowler C."/>
            <person name="Lohr M."/>
            <person name="Robbens S."/>
            <person name="Werner G."/>
            <person name="Dubchak I."/>
            <person name="Pazour G.J."/>
            <person name="Ren Q."/>
            <person name="Paulsen I."/>
            <person name="Delwiche C."/>
            <person name="Schmutz J."/>
            <person name="Rokhsar D."/>
            <person name="Van de Peer Y."/>
            <person name="Moreau H."/>
            <person name="Grigoriev I.V."/>
        </authorList>
    </citation>
    <scope>NUCLEOTIDE SEQUENCE [LARGE SCALE GENOMIC DNA]</scope>
    <source>
        <strain evidence="1 2">CCE9901</strain>
    </source>
</reference>
<dbReference type="EMBL" id="CP000588">
    <property type="protein sequence ID" value="ABO97455.1"/>
    <property type="molecule type" value="Genomic_DNA"/>
</dbReference>
<dbReference type="AlphaFoldDB" id="A4S1K0"/>
<keyword evidence="2" id="KW-1185">Reference proteome</keyword>
<gene>
    <name evidence="1" type="ORF">OSTLU_33127</name>
</gene>
<dbReference type="Proteomes" id="UP000001568">
    <property type="component" value="Chromosome 8"/>
</dbReference>
<organism evidence="1 2">
    <name type="scientific">Ostreococcus lucimarinus (strain CCE9901)</name>
    <dbReference type="NCBI Taxonomy" id="436017"/>
    <lineage>
        <taxon>Eukaryota</taxon>
        <taxon>Viridiplantae</taxon>
        <taxon>Chlorophyta</taxon>
        <taxon>Mamiellophyceae</taxon>
        <taxon>Mamiellales</taxon>
        <taxon>Bathycoccaceae</taxon>
        <taxon>Ostreococcus</taxon>
    </lineage>
</organism>
<evidence type="ECO:0000313" key="2">
    <source>
        <dbReference type="Proteomes" id="UP000001568"/>
    </source>
</evidence>
<dbReference type="Gramene" id="ABO97455">
    <property type="protein sequence ID" value="ABO97455"/>
    <property type="gene ID" value="OSTLU_33127"/>
</dbReference>
<protein>
    <submittedName>
        <fullName evidence="1">Uncharacterized protein</fullName>
    </submittedName>
</protein>
<sequence length="91" mass="9432">MSIAFRARTSSAVVGVACALCAASHVRVVDARTARDVFGTARDASTSSETPGERGEAILGRAARREIGRAWNAAIDGAFGAGVRALSERKL</sequence>
<proteinExistence type="predicted"/>
<accession>A4S1K0</accession>
<evidence type="ECO:0000313" key="1">
    <source>
        <dbReference type="EMBL" id="ABO97455.1"/>
    </source>
</evidence>
<dbReference type="GeneID" id="5003218"/>
<dbReference type="RefSeq" id="XP_001419162.1">
    <property type="nucleotide sequence ID" value="XM_001419125.1"/>
</dbReference>
<dbReference type="KEGG" id="olu:OSTLU_33127"/>